<dbReference type="InterPro" id="IPR050472">
    <property type="entry name" value="Anth_synth/Amidotransfase"/>
</dbReference>
<dbReference type="GO" id="GO:0000162">
    <property type="term" value="P:L-tryptophan biosynthetic process"/>
    <property type="evidence" value="ECO:0007669"/>
    <property type="project" value="TreeGrafter"/>
</dbReference>
<dbReference type="CDD" id="cd01743">
    <property type="entry name" value="GATase1_Anthranilate_Synthase"/>
    <property type="match status" value="1"/>
</dbReference>
<dbReference type="InterPro" id="IPR006221">
    <property type="entry name" value="TrpG/PapA_dom"/>
</dbReference>
<dbReference type="InterPro" id="IPR017926">
    <property type="entry name" value="GATASE"/>
</dbReference>
<dbReference type="Gene3D" id="3.40.50.880">
    <property type="match status" value="1"/>
</dbReference>
<dbReference type="EMBL" id="BJYV01000004">
    <property type="protein sequence ID" value="GEO20760.1"/>
    <property type="molecule type" value="Genomic_DNA"/>
</dbReference>
<dbReference type="PANTHER" id="PTHR43418:SF4">
    <property type="entry name" value="MULTIFUNCTIONAL TRYPTOPHAN BIOSYNTHESIS PROTEIN"/>
    <property type="match status" value="1"/>
</dbReference>
<dbReference type="Proteomes" id="UP000321301">
    <property type="component" value="Unassembled WGS sequence"/>
</dbReference>
<dbReference type="InterPro" id="IPR029062">
    <property type="entry name" value="Class_I_gatase-like"/>
</dbReference>
<keyword evidence="1" id="KW-0315">Glutamine amidotransferase</keyword>
<dbReference type="PROSITE" id="PS51273">
    <property type="entry name" value="GATASE_TYPE_1"/>
    <property type="match status" value="1"/>
</dbReference>
<reference evidence="3 4" key="1">
    <citation type="submission" date="2019-07" db="EMBL/GenBank/DDBJ databases">
        <title>Whole genome shotgun sequence of Cyclobacterium qasimii NBRC 106168.</title>
        <authorList>
            <person name="Hosoyama A."/>
            <person name="Uohara A."/>
            <person name="Ohji S."/>
            <person name="Ichikawa N."/>
        </authorList>
    </citation>
    <scope>NUCLEOTIDE SEQUENCE [LARGE SCALE GENOMIC DNA]</scope>
    <source>
        <strain evidence="3 4">NBRC 106168</strain>
    </source>
</reference>
<feature type="domain" description="Glutamine amidotransferase" evidence="2">
    <location>
        <begin position="4"/>
        <end position="186"/>
    </location>
</feature>
<dbReference type="RefSeq" id="WP_020893043.1">
    <property type="nucleotide sequence ID" value="NZ_BJYV01000004.1"/>
</dbReference>
<dbReference type="PRINTS" id="PR00096">
    <property type="entry name" value="GATASE"/>
</dbReference>
<comment type="caution">
    <text evidence="3">The sequence shown here is derived from an EMBL/GenBank/DDBJ whole genome shotgun (WGS) entry which is preliminary data.</text>
</comment>
<sequence length="194" mass="21455">MKILVLDNYDSFTYNLVYIIRELGYGESMDIIRNDKISLEEVDAYDKILLSPGPGVPSEAGIMPELIKKYAPTKDILGICLGNQAIGEAFGGGLINLTEVVHGVASKIKIKPDPLFAGLPEYFTVGRYHSWVIDATMLPAELEVISKTPDGQIMAIKHKEFAVKGLQFHPESILTEHGVKIIKNWIEGIKTTNQ</sequence>
<dbReference type="GO" id="GO:0005829">
    <property type="term" value="C:cytosol"/>
    <property type="evidence" value="ECO:0007669"/>
    <property type="project" value="TreeGrafter"/>
</dbReference>
<dbReference type="GO" id="GO:0004049">
    <property type="term" value="F:anthranilate synthase activity"/>
    <property type="evidence" value="ECO:0007669"/>
    <property type="project" value="TreeGrafter"/>
</dbReference>
<dbReference type="FunFam" id="3.40.50.880:FF:000003">
    <property type="entry name" value="Anthranilate synthase component II"/>
    <property type="match status" value="1"/>
</dbReference>
<dbReference type="SUPFAM" id="SSF52317">
    <property type="entry name" value="Class I glutamine amidotransferase-like"/>
    <property type="match status" value="1"/>
</dbReference>
<dbReference type="NCBIfam" id="TIGR00566">
    <property type="entry name" value="trpG_papA"/>
    <property type="match status" value="1"/>
</dbReference>
<proteinExistence type="predicted"/>
<evidence type="ECO:0000313" key="4">
    <source>
        <dbReference type="Proteomes" id="UP000321301"/>
    </source>
</evidence>
<protein>
    <submittedName>
        <fullName evidence="3">Aminodeoxychorismate/anthranilate synthase component II</fullName>
    </submittedName>
</protein>
<evidence type="ECO:0000256" key="1">
    <source>
        <dbReference type="ARBA" id="ARBA00022962"/>
    </source>
</evidence>
<organism evidence="3 4">
    <name type="scientific">Cyclobacterium qasimii</name>
    <dbReference type="NCBI Taxonomy" id="1350429"/>
    <lineage>
        <taxon>Bacteria</taxon>
        <taxon>Pseudomonadati</taxon>
        <taxon>Bacteroidota</taxon>
        <taxon>Cytophagia</taxon>
        <taxon>Cytophagales</taxon>
        <taxon>Cyclobacteriaceae</taxon>
        <taxon>Cyclobacterium</taxon>
    </lineage>
</organism>
<keyword evidence="4" id="KW-1185">Reference proteome</keyword>
<name>A0A512C988_9BACT</name>
<gene>
    <name evidence="3" type="ORF">CQA01_12940</name>
</gene>
<dbReference type="Pfam" id="PF00117">
    <property type="entry name" value="GATase"/>
    <property type="match status" value="1"/>
</dbReference>
<evidence type="ECO:0000313" key="3">
    <source>
        <dbReference type="EMBL" id="GEO20760.1"/>
    </source>
</evidence>
<accession>A0A512C988</accession>
<evidence type="ECO:0000259" key="2">
    <source>
        <dbReference type="Pfam" id="PF00117"/>
    </source>
</evidence>
<dbReference type="PANTHER" id="PTHR43418">
    <property type="entry name" value="MULTIFUNCTIONAL TRYPTOPHAN BIOSYNTHESIS PROTEIN-RELATED"/>
    <property type="match status" value="1"/>
</dbReference>
<dbReference type="AlphaFoldDB" id="A0A512C988"/>
<dbReference type="PRINTS" id="PR00097">
    <property type="entry name" value="ANTSNTHASEII"/>
</dbReference>